<organism evidence="1 2">
    <name type="scientific">Mycteria americana</name>
    <name type="common">Wood stork</name>
    <dbReference type="NCBI Taxonomy" id="33587"/>
    <lineage>
        <taxon>Eukaryota</taxon>
        <taxon>Metazoa</taxon>
        <taxon>Chordata</taxon>
        <taxon>Craniata</taxon>
        <taxon>Vertebrata</taxon>
        <taxon>Euteleostomi</taxon>
        <taxon>Archelosauria</taxon>
        <taxon>Archosauria</taxon>
        <taxon>Dinosauria</taxon>
        <taxon>Saurischia</taxon>
        <taxon>Theropoda</taxon>
        <taxon>Coelurosauria</taxon>
        <taxon>Aves</taxon>
        <taxon>Neognathae</taxon>
        <taxon>Neoaves</taxon>
        <taxon>Aequornithes</taxon>
        <taxon>Ciconiiformes</taxon>
        <taxon>Ciconiidae</taxon>
        <taxon>Mycteria</taxon>
    </lineage>
</organism>
<dbReference type="Proteomes" id="UP001333110">
    <property type="component" value="Unassembled WGS sequence"/>
</dbReference>
<sequence>MRQQVQAEAQEILLICKTTLFCFKVVNHWSRYPREVVEALSLKILKNRPDTAQNHLLQLWKFRSFIFLSCSPVPLLQVAAPTALPAVHVNPLIHEQGQGLFNIAINDLAEGAERTLTKFVDHARRGRAVRMVESTVAIQRCFGRLGRWTGRKLSKGKKANAESCAWDGVSPWSRTGWKAALEQRTSWMQQKGQLALQQKGQLHPPSQGRESSLCLAFVKPQSCVQSGEGIDILEHVQQSYRSGEL</sequence>
<proteinExistence type="predicted"/>
<dbReference type="EMBL" id="JAUNZN010000002">
    <property type="protein sequence ID" value="KAK4826622.1"/>
    <property type="molecule type" value="Genomic_DNA"/>
</dbReference>
<keyword evidence="2" id="KW-1185">Reference proteome</keyword>
<accession>A0AAN7S333</accession>
<name>A0AAN7S333_MYCAM</name>
<reference evidence="1 2" key="1">
    <citation type="journal article" date="2023" name="J. Hered.">
        <title>Chromosome-level genome of the wood stork (Mycteria americana) provides insight into avian chromosome evolution.</title>
        <authorList>
            <person name="Flamio R. Jr."/>
            <person name="Ramstad K.M."/>
        </authorList>
    </citation>
    <scope>NUCLEOTIDE SEQUENCE [LARGE SCALE GENOMIC DNA]</scope>
    <source>
        <strain evidence="1">JAX WOST 10</strain>
    </source>
</reference>
<evidence type="ECO:0000313" key="2">
    <source>
        <dbReference type="Proteomes" id="UP001333110"/>
    </source>
</evidence>
<comment type="caution">
    <text evidence="1">The sequence shown here is derived from an EMBL/GenBank/DDBJ whole genome shotgun (WGS) entry which is preliminary data.</text>
</comment>
<evidence type="ECO:0000313" key="1">
    <source>
        <dbReference type="EMBL" id="KAK4826622.1"/>
    </source>
</evidence>
<dbReference type="AlphaFoldDB" id="A0AAN7S333"/>
<protein>
    <submittedName>
        <fullName evidence="1">Uncharacterized protein</fullName>
    </submittedName>
</protein>
<gene>
    <name evidence="1" type="ORF">QYF61_010550</name>
</gene>